<accession>A0A8J8BAF0</accession>
<keyword evidence="1" id="KW-0805">Transcription regulation</keyword>
<feature type="domain" description="HTH crp-type" evidence="6">
    <location>
        <begin position="142"/>
        <end position="213"/>
    </location>
</feature>
<keyword evidence="8" id="KW-1185">Reference proteome</keyword>
<dbReference type="EMBL" id="JAGSXH010000006">
    <property type="protein sequence ID" value="MBS2962003.1"/>
    <property type="molecule type" value="Genomic_DNA"/>
</dbReference>
<evidence type="ECO:0000313" key="8">
    <source>
        <dbReference type="Proteomes" id="UP000677913"/>
    </source>
</evidence>
<evidence type="ECO:0000256" key="4">
    <source>
        <dbReference type="SAM" id="MobiDB-lite"/>
    </source>
</evidence>
<dbReference type="Proteomes" id="UP000677913">
    <property type="component" value="Unassembled WGS sequence"/>
</dbReference>
<dbReference type="InterPro" id="IPR014710">
    <property type="entry name" value="RmlC-like_jellyroll"/>
</dbReference>
<dbReference type="Gene3D" id="2.60.120.10">
    <property type="entry name" value="Jelly Rolls"/>
    <property type="match status" value="1"/>
</dbReference>
<name>A0A8J8BAF0_9ACTN</name>
<dbReference type="PROSITE" id="PS50042">
    <property type="entry name" value="CNMP_BINDING_3"/>
    <property type="match status" value="1"/>
</dbReference>
<dbReference type="Pfam" id="PF00027">
    <property type="entry name" value="cNMP_binding"/>
    <property type="match status" value="1"/>
</dbReference>
<dbReference type="GO" id="GO:0005829">
    <property type="term" value="C:cytosol"/>
    <property type="evidence" value="ECO:0007669"/>
    <property type="project" value="TreeGrafter"/>
</dbReference>
<reference evidence="7" key="1">
    <citation type="submission" date="2021-04" db="EMBL/GenBank/DDBJ databases">
        <title>Genome based classification of Actinospica acidithermotolerans sp. nov., an actinobacterium isolated from an Indonesian hot spring.</title>
        <authorList>
            <person name="Kusuma A.B."/>
            <person name="Putra K.E."/>
            <person name="Nafisah S."/>
            <person name="Loh J."/>
            <person name="Nouioui I."/>
            <person name="Goodfellow M."/>
        </authorList>
    </citation>
    <scope>NUCLEOTIDE SEQUENCE</scope>
    <source>
        <strain evidence="7">DSM 45618</strain>
    </source>
</reference>
<proteinExistence type="predicted"/>
<keyword evidence="3" id="KW-0804">Transcription</keyword>
<dbReference type="InterPro" id="IPR050397">
    <property type="entry name" value="Env_Response_Regulators"/>
</dbReference>
<dbReference type="GO" id="GO:0003677">
    <property type="term" value="F:DNA binding"/>
    <property type="evidence" value="ECO:0007669"/>
    <property type="project" value="UniProtKB-KW"/>
</dbReference>
<dbReference type="RefSeq" id="WP_211464231.1">
    <property type="nucleotide sequence ID" value="NZ_JAGSXH010000006.1"/>
</dbReference>
<dbReference type="GO" id="GO:0003700">
    <property type="term" value="F:DNA-binding transcription factor activity"/>
    <property type="evidence" value="ECO:0007669"/>
    <property type="project" value="TreeGrafter"/>
</dbReference>
<dbReference type="PANTHER" id="PTHR24567:SF74">
    <property type="entry name" value="HTH-TYPE TRANSCRIPTIONAL REGULATOR ARCR"/>
    <property type="match status" value="1"/>
</dbReference>
<evidence type="ECO:0000313" key="7">
    <source>
        <dbReference type="EMBL" id="MBS2962003.1"/>
    </source>
</evidence>
<gene>
    <name evidence="7" type="ORF">KGA66_03015</name>
</gene>
<keyword evidence="2" id="KW-0238">DNA-binding</keyword>
<evidence type="ECO:0000256" key="2">
    <source>
        <dbReference type="ARBA" id="ARBA00023125"/>
    </source>
</evidence>
<evidence type="ECO:0000259" key="6">
    <source>
        <dbReference type="PROSITE" id="PS51063"/>
    </source>
</evidence>
<dbReference type="Gene3D" id="1.10.10.10">
    <property type="entry name" value="Winged helix-like DNA-binding domain superfamily/Winged helix DNA-binding domain"/>
    <property type="match status" value="1"/>
</dbReference>
<comment type="caution">
    <text evidence="7">The sequence shown here is derived from an EMBL/GenBank/DDBJ whole genome shotgun (WGS) entry which is preliminary data.</text>
</comment>
<dbReference type="SUPFAM" id="SSF51206">
    <property type="entry name" value="cAMP-binding domain-like"/>
    <property type="match status" value="1"/>
</dbReference>
<organism evidence="7 8">
    <name type="scientific">Actinocrinis puniceicyclus</name>
    <dbReference type="NCBI Taxonomy" id="977794"/>
    <lineage>
        <taxon>Bacteria</taxon>
        <taxon>Bacillati</taxon>
        <taxon>Actinomycetota</taxon>
        <taxon>Actinomycetes</taxon>
        <taxon>Catenulisporales</taxon>
        <taxon>Actinospicaceae</taxon>
        <taxon>Actinocrinis</taxon>
    </lineage>
</organism>
<evidence type="ECO:0000256" key="3">
    <source>
        <dbReference type="ARBA" id="ARBA00023163"/>
    </source>
</evidence>
<sequence>MTPPTESQPRPSDFAMFDSLRSAGTLRTFESSSYLFRQGESGDSILLIDSGHVKIVADGADGATALLGVRGPGELVGEFAAVTSRSRSASVIALEPVRGYTLDSGSFLRLIGENQTRMLGLIRTVIDKLGESDRWRVEFGSLTVRRRIAKMLVKLADETYRDESGVYVIPLSQKDLAAAVGSSREACAKALYGFRSAQLVATGLRGVRVLDLERLRQIAESPERPATARRGANRPAPRADPE</sequence>
<dbReference type="PANTHER" id="PTHR24567">
    <property type="entry name" value="CRP FAMILY TRANSCRIPTIONAL REGULATORY PROTEIN"/>
    <property type="match status" value="1"/>
</dbReference>
<protein>
    <submittedName>
        <fullName evidence="7">Crp/Fnr family transcriptional regulator</fullName>
    </submittedName>
</protein>
<dbReference type="PROSITE" id="PS51063">
    <property type="entry name" value="HTH_CRP_2"/>
    <property type="match status" value="1"/>
</dbReference>
<dbReference type="InterPro" id="IPR012318">
    <property type="entry name" value="HTH_CRP"/>
</dbReference>
<feature type="domain" description="Cyclic nucleotide-binding" evidence="5">
    <location>
        <begin position="27"/>
        <end position="128"/>
    </location>
</feature>
<feature type="region of interest" description="Disordered" evidence="4">
    <location>
        <begin position="221"/>
        <end position="242"/>
    </location>
</feature>
<feature type="compositionally biased region" description="Low complexity" evidence="4">
    <location>
        <begin position="224"/>
        <end position="236"/>
    </location>
</feature>
<dbReference type="Pfam" id="PF13545">
    <property type="entry name" value="HTH_Crp_2"/>
    <property type="match status" value="1"/>
</dbReference>
<dbReference type="InterPro" id="IPR036388">
    <property type="entry name" value="WH-like_DNA-bd_sf"/>
</dbReference>
<dbReference type="InterPro" id="IPR036390">
    <property type="entry name" value="WH_DNA-bd_sf"/>
</dbReference>
<dbReference type="SMART" id="SM00100">
    <property type="entry name" value="cNMP"/>
    <property type="match status" value="1"/>
</dbReference>
<dbReference type="SUPFAM" id="SSF46785">
    <property type="entry name" value="Winged helix' DNA-binding domain"/>
    <property type="match status" value="1"/>
</dbReference>
<dbReference type="CDD" id="cd00038">
    <property type="entry name" value="CAP_ED"/>
    <property type="match status" value="1"/>
</dbReference>
<dbReference type="AlphaFoldDB" id="A0A8J8BAF0"/>
<evidence type="ECO:0000256" key="1">
    <source>
        <dbReference type="ARBA" id="ARBA00023015"/>
    </source>
</evidence>
<dbReference type="InterPro" id="IPR000595">
    <property type="entry name" value="cNMP-bd_dom"/>
</dbReference>
<evidence type="ECO:0000259" key="5">
    <source>
        <dbReference type="PROSITE" id="PS50042"/>
    </source>
</evidence>
<dbReference type="InterPro" id="IPR018490">
    <property type="entry name" value="cNMP-bd_dom_sf"/>
</dbReference>